<accession>A0A062TSJ2</accession>
<comment type="caution">
    <text evidence="1">The sequence shown here is derived from an EMBL/GenBank/DDBJ whole genome shotgun (WGS) entry which is preliminary data.</text>
</comment>
<reference evidence="1 2" key="1">
    <citation type="submission" date="2013-04" db="EMBL/GenBank/DDBJ databases">
        <title>Hyphomonas sp. T24B3 Genome Sequencing.</title>
        <authorList>
            <person name="Lai Q."/>
            <person name="Shao Z."/>
        </authorList>
    </citation>
    <scope>NUCLEOTIDE SEQUENCE [LARGE SCALE GENOMIC DNA]</scope>
    <source>
        <strain evidence="1 2">T24B3</strain>
    </source>
</reference>
<proteinExistence type="predicted"/>
<sequence length="137" mass="14761">MTVYLRHYHVLLGLLLIGLGIWTFINPEILRYYGVDLVDPEARIAVRAIIGGGEVGLGLLLTVGTVVAFTNKALNSVAATVFLSVGLARVFAVLIEQGSAVGWQPWRESSIELLLGTIALFAAQRPDTSKPRTADES</sequence>
<dbReference type="AlphaFoldDB" id="A0A062TSJ2"/>
<name>A0A062TSJ2_9PROT</name>
<protein>
    <submittedName>
        <fullName evidence="1">Uncharacterized protein</fullName>
    </submittedName>
</protein>
<gene>
    <name evidence="1" type="ORF">HY3_11045</name>
</gene>
<dbReference type="Pfam" id="PF14248">
    <property type="entry name" value="DUF4345"/>
    <property type="match status" value="1"/>
</dbReference>
<evidence type="ECO:0000313" key="1">
    <source>
        <dbReference type="EMBL" id="RAN34501.1"/>
    </source>
</evidence>
<dbReference type="RefSeq" id="WP_034826882.1">
    <property type="nucleotide sequence ID" value="NZ_AWFA01000023.1"/>
</dbReference>
<evidence type="ECO:0000313" key="2">
    <source>
        <dbReference type="Proteomes" id="UP000249123"/>
    </source>
</evidence>
<dbReference type="Proteomes" id="UP000249123">
    <property type="component" value="Unassembled WGS sequence"/>
</dbReference>
<dbReference type="InterPro" id="IPR025597">
    <property type="entry name" value="DUF4345"/>
</dbReference>
<keyword evidence="2" id="KW-1185">Reference proteome</keyword>
<dbReference type="EMBL" id="AWFB01000011">
    <property type="protein sequence ID" value="RAN34501.1"/>
    <property type="molecule type" value="Genomic_DNA"/>
</dbReference>
<organism evidence="1 2">
    <name type="scientific">Hyphomonas pacifica</name>
    <dbReference type="NCBI Taxonomy" id="1280941"/>
    <lineage>
        <taxon>Bacteria</taxon>
        <taxon>Pseudomonadati</taxon>
        <taxon>Pseudomonadota</taxon>
        <taxon>Alphaproteobacteria</taxon>
        <taxon>Hyphomonadales</taxon>
        <taxon>Hyphomonadaceae</taxon>
        <taxon>Hyphomonas</taxon>
    </lineage>
</organism>
<dbReference type="eggNOG" id="ENOG5031CWC">
    <property type="taxonomic scope" value="Bacteria"/>
</dbReference>